<sequence>MNILPSPINARRPLILNVDDSDGARYVKGRILQRAGFSVLEAASGQAALSLVRQHAPDLVLLDVKLPDISGLEVCRLIKSDPETASTLVLQTSSALTESRHRVQALDGGADSYLIEPVDAEELVSSINALLRMRKAEEASRQSSQALRENEELFRQLAENLSDALWILDPAESQFLFMSPSFAKLWGRPVEDLKHNPRNWLASVHAEDRERMEAAFDAMLRDGHMDAQFRLERGDGEVSEVRARAFPVSNTAGVFYRVAGICQDITPQKRAERMLLDEDRRKDDFLAMLAHELRNPLAPMRSAADLLMRCAPSREDTFKARDIIARQLHHLTRLVDDLLDISRFTQGRIVLRDDLVELRTALSTAVEAVRPLIDSRGHSLRLSVPEGPMPVRGDLVRLTQIFSNLLHNAARYTQPDGQLSLEVTSDGTLLTVRVRDNGPGLSLQALQAIFDPTTAHHGDKPRGTTGQEGMGIGLSLVQKLVRLHGGAVYAQSAGAGLGCTFVVELPAQPWQSWQPEVGKLRSPLGTPRTVMVVDDNIDALEAMALTLEAMGHTVVTAIDGPAAIVRAVKAQPDVILLDIGMPAMDGFEIAQRLRAIPELQHVRLVALTGYSQPADRQRTAEAGFDQHLVKPVDLEALSRMLDELGEPVAPRP</sequence>
<organism evidence="9 10">
    <name type="scientific">Cupriavidus basilensis</name>
    <dbReference type="NCBI Taxonomy" id="68895"/>
    <lineage>
        <taxon>Bacteria</taxon>
        <taxon>Pseudomonadati</taxon>
        <taxon>Pseudomonadota</taxon>
        <taxon>Betaproteobacteria</taxon>
        <taxon>Burkholderiales</taxon>
        <taxon>Burkholderiaceae</taxon>
        <taxon>Cupriavidus</taxon>
    </lineage>
</organism>
<dbReference type="InterPro" id="IPR004358">
    <property type="entry name" value="Sig_transdc_His_kin-like_C"/>
</dbReference>
<dbReference type="PANTHER" id="PTHR43547">
    <property type="entry name" value="TWO-COMPONENT HISTIDINE KINASE"/>
    <property type="match status" value="1"/>
</dbReference>
<feature type="domain" description="Response regulatory" evidence="6">
    <location>
        <begin position="529"/>
        <end position="645"/>
    </location>
</feature>
<evidence type="ECO:0000256" key="3">
    <source>
        <dbReference type="ARBA" id="ARBA00022553"/>
    </source>
</evidence>
<evidence type="ECO:0000259" key="5">
    <source>
        <dbReference type="PROSITE" id="PS50109"/>
    </source>
</evidence>
<dbReference type="Gene3D" id="1.10.287.130">
    <property type="match status" value="1"/>
</dbReference>
<dbReference type="InterPro" id="IPR036890">
    <property type="entry name" value="HATPase_C_sf"/>
</dbReference>
<dbReference type="InterPro" id="IPR005467">
    <property type="entry name" value="His_kinase_dom"/>
</dbReference>
<evidence type="ECO:0000313" key="9">
    <source>
        <dbReference type="EMBL" id="QOT78719.1"/>
    </source>
</evidence>
<dbReference type="InterPro" id="IPR036097">
    <property type="entry name" value="HisK_dim/P_sf"/>
</dbReference>
<dbReference type="InterPro" id="IPR003661">
    <property type="entry name" value="HisK_dim/P_dom"/>
</dbReference>
<feature type="domain" description="Histidine kinase" evidence="5">
    <location>
        <begin position="288"/>
        <end position="509"/>
    </location>
</feature>
<dbReference type="SMART" id="SM00387">
    <property type="entry name" value="HATPase_c"/>
    <property type="match status" value="1"/>
</dbReference>
<feature type="domain" description="Response regulatory" evidence="6">
    <location>
        <begin position="14"/>
        <end position="131"/>
    </location>
</feature>
<evidence type="ECO:0000256" key="4">
    <source>
        <dbReference type="PROSITE-ProRule" id="PRU00169"/>
    </source>
</evidence>
<dbReference type="RefSeq" id="WP_150984524.1">
    <property type="nucleotide sequence ID" value="NZ_CP062804.1"/>
</dbReference>
<evidence type="ECO:0000256" key="1">
    <source>
        <dbReference type="ARBA" id="ARBA00000085"/>
    </source>
</evidence>
<dbReference type="PRINTS" id="PR00344">
    <property type="entry name" value="BCTRLSENSOR"/>
</dbReference>
<dbReference type="InterPro" id="IPR000700">
    <property type="entry name" value="PAS-assoc_C"/>
</dbReference>
<gene>
    <name evidence="9" type="ORF">F7R26_028315</name>
</gene>
<evidence type="ECO:0000259" key="7">
    <source>
        <dbReference type="PROSITE" id="PS50112"/>
    </source>
</evidence>
<dbReference type="Gene3D" id="3.30.565.10">
    <property type="entry name" value="Histidine kinase-like ATPase, C-terminal domain"/>
    <property type="match status" value="1"/>
</dbReference>
<dbReference type="InterPro" id="IPR011006">
    <property type="entry name" value="CheY-like_superfamily"/>
</dbReference>
<keyword evidence="3 4" id="KW-0597">Phosphoprotein</keyword>
<dbReference type="InterPro" id="IPR003594">
    <property type="entry name" value="HATPase_dom"/>
</dbReference>
<dbReference type="SUPFAM" id="SSF47384">
    <property type="entry name" value="Homodimeric domain of signal transducing histidine kinase"/>
    <property type="match status" value="1"/>
</dbReference>
<dbReference type="SMART" id="SM00388">
    <property type="entry name" value="HisKA"/>
    <property type="match status" value="1"/>
</dbReference>
<dbReference type="Proteomes" id="UP000397656">
    <property type="component" value="Chromosome 2"/>
</dbReference>
<evidence type="ECO:0000256" key="2">
    <source>
        <dbReference type="ARBA" id="ARBA00012438"/>
    </source>
</evidence>
<dbReference type="Gene3D" id="3.40.50.2300">
    <property type="match status" value="2"/>
</dbReference>
<dbReference type="SUPFAM" id="SSF52172">
    <property type="entry name" value="CheY-like"/>
    <property type="match status" value="2"/>
</dbReference>
<feature type="modified residue" description="4-aspartylphosphate" evidence="4">
    <location>
        <position position="578"/>
    </location>
</feature>
<dbReference type="GO" id="GO:0000155">
    <property type="term" value="F:phosphorelay sensor kinase activity"/>
    <property type="evidence" value="ECO:0007669"/>
    <property type="project" value="InterPro"/>
</dbReference>
<dbReference type="Pfam" id="PF00512">
    <property type="entry name" value="HisKA"/>
    <property type="match status" value="1"/>
</dbReference>
<dbReference type="PROSITE" id="PS50112">
    <property type="entry name" value="PAS"/>
    <property type="match status" value="1"/>
</dbReference>
<dbReference type="SUPFAM" id="SSF55785">
    <property type="entry name" value="PYP-like sensor domain (PAS domain)"/>
    <property type="match status" value="1"/>
</dbReference>
<dbReference type="CDD" id="cd00130">
    <property type="entry name" value="PAS"/>
    <property type="match status" value="1"/>
</dbReference>
<name>A0A643G3C0_9BURK</name>
<feature type="domain" description="PAC" evidence="8">
    <location>
        <begin position="225"/>
        <end position="277"/>
    </location>
</feature>
<evidence type="ECO:0000313" key="10">
    <source>
        <dbReference type="Proteomes" id="UP000397656"/>
    </source>
</evidence>
<dbReference type="SMART" id="SM00448">
    <property type="entry name" value="REC"/>
    <property type="match status" value="2"/>
</dbReference>
<dbReference type="Pfam" id="PF00072">
    <property type="entry name" value="Response_reg"/>
    <property type="match status" value="2"/>
</dbReference>
<dbReference type="PROSITE" id="PS50110">
    <property type="entry name" value="RESPONSE_REGULATORY"/>
    <property type="match status" value="2"/>
</dbReference>
<dbReference type="InterPro" id="IPR035965">
    <property type="entry name" value="PAS-like_dom_sf"/>
</dbReference>
<dbReference type="Pfam" id="PF02518">
    <property type="entry name" value="HATPase_c"/>
    <property type="match status" value="1"/>
</dbReference>
<protein>
    <recommendedName>
        <fullName evidence="2">histidine kinase</fullName>
        <ecNumber evidence="2">2.7.13.3</ecNumber>
    </recommendedName>
</protein>
<dbReference type="InterPro" id="IPR013655">
    <property type="entry name" value="PAS_fold_3"/>
</dbReference>
<accession>A0A643G3C0</accession>
<evidence type="ECO:0000259" key="6">
    <source>
        <dbReference type="PROSITE" id="PS50110"/>
    </source>
</evidence>
<dbReference type="PANTHER" id="PTHR43547:SF2">
    <property type="entry name" value="HYBRID SIGNAL TRANSDUCTION HISTIDINE KINASE C"/>
    <property type="match status" value="1"/>
</dbReference>
<dbReference type="EMBL" id="CP062804">
    <property type="protein sequence ID" value="QOT78719.1"/>
    <property type="molecule type" value="Genomic_DNA"/>
</dbReference>
<dbReference type="InterPro" id="IPR000014">
    <property type="entry name" value="PAS"/>
</dbReference>
<dbReference type="SUPFAM" id="SSF55874">
    <property type="entry name" value="ATPase domain of HSP90 chaperone/DNA topoisomerase II/histidine kinase"/>
    <property type="match status" value="1"/>
</dbReference>
<comment type="catalytic activity">
    <reaction evidence="1">
        <text>ATP + protein L-histidine = ADP + protein N-phospho-L-histidine.</text>
        <dbReference type="EC" id="2.7.13.3"/>
    </reaction>
</comment>
<dbReference type="Gene3D" id="3.30.450.20">
    <property type="entry name" value="PAS domain"/>
    <property type="match status" value="1"/>
</dbReference>
<evidence type="ECO:0000259" key="8">
    <source>
        <dbReference type="PROSITE" id="PS50113"/>
    </source>
</evidence>
<dbReference type="CDD" id="cd17580">
    <property type="entry name" value="REC_2_DhkD-like"/>
    <property type="match status" value="1"/>
</dbReference>
<dbReference type="NCBIfam" id="TIGR00229">
    <property type="entry name" value="sensory_box"/>
    <property type="match status" value="1"/>
</dbReference>
<dbReference type="EC" id="2.7.13.3" evidence="2"/>
<dbReference type="CDD" id="cd00082">
    <property type="entry name" value="HisKA"/>
    <property type="match status" value="1"/>
</dbReference>
<dbReference type="InterPro" id="IPR001789">
    <property type="entry name" value="Sig_transdc_resp-reg_receiver"/>
</dbReference>
<dbReference type="PROSITE" id="PS50109">
    <property type="entry name" value="HIS_KIN"/>
    <property type="match status" value="1"/>
</dbReference>
<dbReference type="AlphaFoldDB" id="A0A643G3C0"/>
<dbReference type="Pfam" id="PF08447">
    <property type="entry name" value="PAS_3"/>
    <property type="match status" value="1"/>
</dbReference>
<reference evidence="9 10" key="1">
    <citation type="submission" date="2020-10" db="EMBL/GenBank/DDBJ databases">
        <title>Complete genome sequence of Cupriavidus basilensis CCUG 49340T.</title>
        <authorList>
            <person name="Salva-Serra F."/>
            <person name="Donoso R.A."/>
            <person name="Cho K.H."/>
            <person name="Yoo J.A."/>
            <person name="Lee K."/>
            <person name="Yoon S.-H."/>
            <person name="Perez-Pantoja D."/>
            <person name="Moore E.R.B."/>
        </authorList>
    </citation>
    <scope>NUCLEOTIDE SEQUENCE [LARGE SCALE GENOMIC DNA]</scope>
    <source>
        <strain evidence="10">CCUG 49340</strain>
    </source>
</reference>
<dbReference type="GeneID" id="98404857"/>
<proteinExistence type="predicted"/>
<feature type="modified residue" description="4-aspartylphosphate" evidence="4">
    <location>
        <position position="63"/>
    </location>
</feature>
<feature type="domain" description="PAS" evidence="7">
    <location>
        <begin position="150"/>
        <end position="223"/>
    </location>
</feature>
<dbReference type="SMART" id="SM00091">
    <property type="entry name" value="PAS"/>
    <property type="match status" value="1"/>
</dbReference>
<dbReference type="PROSITE" id="PS50113">
    <property type="entry name" value="PAC"/>
    <property type="match status" value="1"/>
</dbReference>